<dbReference type="InterPro" id="IPR027417">
    <property type="entry name" value="P-loop_NTPase"/>
</dbReference>
<dbReference type="eggNOG" id="KOG2228">
    <property type="taxonomic scope" value="Eukaryota"/>
</dbReference>
<dbReference type="Pfam" id="PF13191">
    <property type="entry name" value="AAA_16"/>
    <property type="match status" value="1"/>
</dbReference>
<gene>
    <name evidence="10" type="ORF">HMPREF1544_10552</name>
</gene>
<dbReference type="SUPFAM" id="SSF52540">
    <property type="entry name" value="P-loop containing nucleoside triphosphate hydrolases"/>
    <property type="match status" value="1"/>
</dbReference>
<dbReference type="InterPro" id="IPR016527">
    <property type="entry name" value="ORC4"/>
</dbReference>
<dbReference type="GO" id="GO:0005664">
    <property type="term" value="C:nuclear origin of replication recognition complex"/>
    <property type="evidence" value="ECO:0007669"/>
    <property type="project" value="TreeGrafter"/>
</dbReference>
<evidence type="ECO:0000256" key="7">
    <source>
        <dbReference type="PIRNR" id="PIRNR007858"/>
    </source>
</evidence>
<dbReference type="FunFam" id="3.40.50.300:FF:001499">
    <property type="entry name" value="Origin recognition complex subunit 4, putative"/>
    <property type="match status" value="1"/>
</dbReference>
<evidence type="ECO:0000256" key="3">
    <source>
        <dbReference type="ARBA" id="ARBA00019083"/>
    </source>
</evidence>
<dbReference type="OrthoDB" id="343623at2759"/>
<evidence type="ECO:0000256" key="5">
    <source>
        <dbReference type="ARBA" id="ARBA00023125"/>
    </source>
</evidence>
<proteinExistence type="inferred from homology"/>
<comment type="similarity">
    <text evidence="2 7">Belongs to the ORC4 family.</text>
</comment>
<dbReference type="InterPro" id="IPR041664">
    <property type="entry name" value="AAA_16"/>
</dbReference>
<evidence type="ECO:0000256" key="1">
    <source>
        <dbReference type="ARBA" id="ARBA00004123"/>
    </source>
</evidence>
<dbReference type="VEuPathDB" id="FungiDB:HMPREF1544_10552"/>
<evidence type="ECO:0000256" key="6">
    <source>
        <dbReference type="ARBA" id="ARBA00023242"/>
    </source>
</evidence>
<sequence>MSKRTIEDADIQYDSEQQTKAAKVSNGESSEIDIPKAQSLLLARLNGIELPHQLHGIDKEYSTLHRILKQTVTAGESNSCLIVGNRGTGKTALVRTVLRDLQKLENEFCVVKLNGLTETNDRLALNEISRQLVTEQQDQPDRTFTSFADSFDYLLSLLKSGDKSSLPVIFVLDEFDLFAQHPKQALLYNLFDAAQSAQNPMAVIGLTCRLDTLDLLEKRVKSRFSHRQIYLFPSSNFGEFLDIAKGTLMLPEDYRGSDAFNMDLEELFQNPTVNGILRRIFDISKDIRMFQKICFPAVCTMKGQAPFLSIEEFTESSLVQRADSKTELLKGIALLELVLIVSMKKLLEKDVTTFNFQMVYDEYKDFMNRTQVNGMGFGMKLYKRAVALKAFENLQMFELVCPVDAPGKCPKEYRMTKLMLEQAQVTEAVLKYNCSQIIKKWATNAA</sequence>
<dbReference type="STRING" id="1220926.S2IY63"/>
<keyword evidence="6 7" id="KW-0539">Nucleus</keyword>
<organism evidence="10 11">
    <name type="scientific">Mucor circinelloides f. circinelloides (strain 1006PhL)</name>
    <name type="common">Mucormycosis agent</name>
    <name type="synonym">Calyptromyces circinelloides</name>
    <dbReference type="NCBI Taxonomy" id="1220926"/>
    <lineage>
        <taxon>Eukaryota</taxon>
        <taxon>Fungi</taxon>
        <taxon>Fungi incertae sedis</taxon>
        <taxon>Mucoromycota</taxon>
        <taxon>Mucoromycotina</taxon>
        <taxon>Mucoromycetes</taxon>
        <taxon>Mucorales</taxon>
        <taxon>Mucorineae</taxon>
        <taxon>Mucoraceae</taxon>
        <taxon>Mucor</taxon>
    </lineage>
</organism>
<evidence type="ECO:0000256" key="4">
    <source>
        <dbReference type="ARBA" id="ARBA00022705"/>
    </source>
</evidence>
<comment type="function">
    <text evidence="7">Component of the origin recognition complex (ORC) that binds origins of replication.</text>
</comment>
<comment type="subcellular location">
    <subcellularLocation>
        <location evidence="1 7">Nucleus</location>
    </subcellularLocation>
</comment>
<name>S2IY63_MUCC1</name>
<dbReference type="InterPro" id="IPR003593">
    <property type="entry name" value="AAA+_ATPase"/>
</dbReference>
<dbReference type="PANTHER" id="PTHR12087">
    <property type="entry name" value="ORIGIN RECOGNITION COMPLEX SUBUNIT 4"/>
    <property type="match status" value="1"/>
</dbReference>
<keyword evidence="5 7" id="KW-0238">DNA-binding</keyword>
<protein>
    <recommendedName>
        <fullName evidence="3 7">Origin recognition complex subunit 4</fullName>
    </recommendedName>
</protein>
<evidence type="ECO:0000259" key="9">
    <source>
        <dbReference type="SMART" id="SM00382"/>
    </source>
</evidence>
<dbReference type="Proteomes" id="UP000014254">
    <property type="component" value="Unassembled WGS sequence"/>
</dbReference>
<accession>S2IY63</accession>
<evidence type="ECO:0000313" key="10">
    <source>
        <dbReference type="EMBL" id="EPB82706.1"/>
    </source>
</evidence>
<reference evidence="11" key="1">
    <citation type="submission" date="2013-05" db="EMBL/GenBank/DDBJ databases">
        <title>The Genome sequence of Mucor circinelloides f. circinelloides 1006PhL.</title>
        <authorList>
            <consortium name="The Broad Institute Genomics Platform"/>
            <person name="Cuomo C."/>
            <person name="Earl A."/>
            <person name="Findley K."/>
            <person name="Lee S.C."/>
            <person name="Walker B."/>
            <person name="Young S."/>
            <person name="Zeng Q."/>
            <person name="Gargeya S."/>
            <person name="Fitzgerald M."/>
            <person name="Haas B."/>
            <person name="Abouelleil A."/>
            <person name="Allen A.W."/>
            <person name="Alvarado L."/>
            <person name="Arachchi H.M."/>
            <person name="Berlin A.M."/>
            <person name="Chapman S.B."/>
            <person name="Gainer-Dewar J."/>
            <person name="Goldberg J."/>
            <person name="Griggs A."/>
            <person name="Gujja S."/>
            <person name="Hansen M."/>
            <person name="Howarth C."/>
            <person name="Imamovic A."/>
            <person name="Ireland A."/>
            <person name="Larimer J."/>
            <person name="McCowan C."/>
            <person name="Murphy C."/>
            <person name="Pearson M."/>
            <person name="Poon T.W."/>
            <person name="Priest M."/>
            <person name="Roberts A."/>
            <person name="Saif S."/>
            <person name="Shea T."/>
            <person name="Sisk P."/>
            <person name="Sykes S."/>
            <person name="Wortman J."/>
            <person name="Nusbaum C."/>
            <person name="Birren B."/>
        </authorList>
    </citation>
    <scope>NUCLEOTIDE SEQUENCE [LARGE SCALE GENOMIC DNA]</scope>
    <source>
        <strain evidence="11">1006PhL</strain>
    </source>
</reference>
<dbReference type="PIRSF" id="PIRSF007858">
    <property type="entry name" value="ORC4"/>
    <property type="match status" value="1"/>
</dbReference>
<dbReference type="PANTHER" id="PTHR12087:SF0">
    <property type="entry name" value="ORIGIN RECOGNITION COMPLEX SUBUNIT 4"/>
    <property type="match status" value="1"/>
</dbReference>
<dbReference type="Pfam" id="PF14629">
    <property type="entry name" value="ORC4_C"/>
    <property type="match status" value="1"/>
</dbReference>
<feature type="region of interest" description="Disordered" evidence="8">
    <location>
        <begin position="1"/>
        <end position="30"/>
    </location>
</feature>
<dbReference type="OMA" id="AFTFQRN"/>
<feature type="domain" description="AAA+ ATPase" evidence="9">
    <location>
        <begin position="76"/>
        <end position="234"/>
    </location>
</feature>
<dbReference type="GO" id="GO:0006270">
    <property type="term" value="P:DNA replication initiation"/>
    <property type="evidence" value="ECO:0007669"/>
    <property type="project" value="TreeGrafter"/>
</dbReference>
<dbReference type="GO" id="GO:0003688">
    <property type="term" value="F:DNA replication origin binding"/>
    <property type="evidence" value="ECO:0007669"/>
    <property type="project" value="TreeGrafter"/>
</dbReference>
<evidence type="ECO:0000256" key="8">
    <source>
        <dbReference type="SAM" id="MobiDB-lite"/>
    </source>
</evidence>
<dbReference type="Gene3D" id="3.40.50.300">
    <property type="entry name" value="P-loop containing nucleotide triphosphate hydrolases"/>
    <property type="match status" value="1"/>
</dbReference>
<dbReference type="CDD" id="cd00009">
    <property type="entry name" value="AAA"/>
    <property type="match status" value="1"/>
</dbReference>
<dbReference type="EMBL" id="KE124102">
    <property type="protein sequence ID" value="EPB82706.1"/>
    <property type="molecule type" value="Genomic_DNA"/>
</dbReference>
<evidence type="ECO:0000313" key="11">
    <source>
        <dbReference type="Proteomes" id="UP000014254"/>
    </source>
</evidence>
<evidence type="ECO:0000256" key="2">
    <source>
        <dbReference type="ARBA" id="ARBA00005334"/>
    </source>
</evidence>
<dbReference type="InterPro" id="IPR032705">
    <property type="entry name" value="ORC4_C"/>
</dbReference>
<keyword evidence="4 7" id="KW-0235">DNA replication</keyword>
<dbReference type="AlphaFoldDB" id="S2IY63"/>
<dbReference type="SMART" id="SM00382">
    <property type="entry name" value="AAA"/>
    <property type="match status" value="1"/>
</dbReference>
<keyword evidence="11" id="KW-1185">Reference proteome</keyword>
<dbReference type="InParanoid" id="S2IY63"/>